<dbReference type="RefSeq" id="WP_051277479.1">
    <property type="nucleotide sequence ID" value="NZ_LT906453.1"/>
</dbReference>
<dbReference type="GO" id="GO:0050660">
    <property type="term" value="F:flavin adenine dinucleotide binding"/>
    <property type="evidence" value="ECO:0007669"/>
    <property type="project" value="InterPro"/>
</dbReference>
<evidence type="ECO:0000313" key="6">
    <source>
        <dbReference type="EMBL" id="SNV20363.1"/>
    </source>
</evidence>
<dbReference type="SUPFAM" id="SSF52467">
    <property type="entry name" value="DHS-like NAD/FAD-binding domain"/>
    <property type="match status" value="1"/>
</dbReference>
<dbReference type="InterPro" id="IPR001308">
    <property type="entry name" value="ETF_a/FixB"/>
</dbReference>
<dbReference type="InterPro" id="IPR014729">
    <property type="entry name" value="Rossmann-like_a/b/a_fold"/>
</dbReference>
<evidence type="ECO:0000256" key="1">
    <source>
        <dbReference type="ARBA" id="ARBA00005817"/>
    </source>
</evidence>
<dbReference type="Gene3D" id="3.40.50.620">
    <property type="entry name" value="HUPs"/>
    <property type="match status" value="1"/>
</dbReference>
<keyword evidence="7" id="KW-1185">Reference proteome</keyword>
<dbReference type="PANTHER" id="PTHR43153">
    <property type="entry name" value="ELECTRON TRANSFER FLAVOPROTEIN ALPHA"/>
    <property type="match status" value="1"/>
</dbReference>
<accession>A0A239VFA8</accession>
<organism evidence="6 7">
    <name type="scientific">Dermatophilus congolensis</name>
    <dbReference type="NCBI Taxonomy" id="1863"/>
    <lineage>
        <taxon>Bacteria</taxon>
        <taxon>Bacillati</taxon>
        <taxon>Actinomycetota</taxon>
        <taxon>Actinomycetes</taxon>
        <taxon>Micrococcales</taxon>
        <taxon>Dermatophilaceae</taxon>
        <taxon>Dermatophilus</taxon>
    </lineage>
</organism>
<dbReference type="STRING" id="1121387.GCA_000429885_01099"/>
<dbReference type="InterPro" id="IPR029035">
    <property type="entry name" value="DHS-like_NAD/FAD-binding_dom"/>
</dbReference>
<comment type="similarity">
    <text evidence="1">Belongs to the ETF alpha-subunit/FixB family.</text>
</comment>
<evidence type="ECO:0000259" key="5">
    <source>
        <dbReference type="SMART" id="SM00893"/>
    </source>
</evidence>
<dbReference type="GeneID" id="63459231"/>
<feature type="binding site" evidence="4">
    <location>
        <begin position="273"/>
        <end position="277"/>
    </location>
    <ligand>
        <name>FAD</name>
        <dbReference type="ChEBI" id="CHEBI:57692"/>
    </ligand>
</feature>
<feature type="binding site" evidence="4">
    <location>
        <begin position="290"/>
        <end position="297"/>
    </location>
    <ligand>
        <name>FAD</name>
        <dbReference type="ChEBI" id="CHEBI:57692"/>
    </ligand>
</feature>
<evidence type="ECO:0000256" key="3">
    <source>
        <dbReference type="ARBA" id="ARBA00025649"/>
    </source>
</evidence>
<keyword evidence="4" id="KW-0285">Flavoprotein</keyword>
<feature type="binding site" evidence="4">
    <location>
        <position position="236"/>
    </location>
    <ligand>
        <name>FAD</name>
        <dbReference type="ChEBI" id="CHEBI:57692"/>
    </ligand>
</feature>
<dbReference type="InterPro" id="IPR014731">
    <property type="entry name" value="ETF_asu_C"/>
</dbReference>
<feature type="binding site" evidence="4">
    <location>
        <position position="311"/>
    </location>
    <ligand>
        <name>FAD</name>
        <dbReference type="ChEBI" id="CHEBI:57692"/>
    </ligand>
</feature>
<sequence>MTPTSTTPHAHAPEETPMHDVLTLILDQHDTLPRSAHERLTLAADLTETTHTAAALYVGAHGHAATDAAARHGIHHIYTLDPGEDAIHPVLPALNALTDLVRTTNPRLVLLPSSHTGRNIAGRLAVRLDAGLITDAIAVTADPAAPNGYVVTQSAFAGTHVVEAVSTTPTLIVCLSPGALTPTTNPVTPHHYALATTPPSGRAARIITRTPRNPSTFVDGVPTDIAEADIVIAGGRGTNGNFEPIRALAQRLDAAVAASRAAVDAGWIDHTAQVGQTGQSVSPRLYIACGISGAVQHVAGMRTATTVVVINSDPDALIFHEADLGIIGDLFTVIPQALQHLDQPAPKHAPTSEEN</sequence>
<dbReference type="PANTHER" id="PTHR43153:SF1">
    <property type="entry name" value="ELECTRON TRANSFER FLAVOPROTEIN SUBUNIT ALPHA, MITOCHONDRIAL"/>
    <property type="match status" value="1"/>
</dbReference>
<dbReference type="KEGG" id="dco:SAMEA4475696_0988"/>
<comment type="subunit">
    <text evidence="2">Heterodimer of an alpha and a beta subunit.</text>
</comment>
<feature type="domain" description="Electron transfer flavoprotein alpha/beta-subunit N-terminal" evidence="5">
    <location>
        <begin position="21"/>
        <end position="210"/>
    </location>
</feature>
<dbReference type="OrthoDB" id="9770286at2"/>
<dbReference type="GO" id="GO:0033539">
    <property type="term" value="P:fatty acid beta-oxidation using acyl-CoA dehydrogenase"/>
    <property type="evidence" value="ECO:0007669"/>
    <property type="project" value="TreeGrafter"/>
</dbReference>
<feature type="binding site" evidence="4">
    <location>
        <begin position="259"/>
        <end position="260"/>
    </location>
    <ligand>
        <name>FAD</name>
        <dbReference type="ChEBI" id="CHEBI:57692"/>
    </ligand>
</feature>
<dbReference type="AlphaFoldDB" id="A0A239VFA8"/>
<dbReference type="InterPro" id="IPR014730">
    <property type="entry name" value="ETF_a/b_N"/>
</dbReference>
<dbReference type="SUPFAM" id="SSF52402">
    <property type="entry name" value="Adenine nucleotide alpha hydrolases-like"/>
    <property type="match status" value="1"/>
</dbReference>
<dbReference type="Gene3D" id="3.40.50.1220">
    <property type="entry name" value="TPP-binding domain"/>
    <property type="match status" value="1"/>
</dbReference>
<dbReference type="SMART" id="SM00893">
    <property type="entry name" value="ETF"/>
    <property type="match status" value="1"/>
</dbReference>
<dbReference type="EMBL" id="LT906453">
    <property type="protein sequence ID" value="SNV20363.1"/>
    <property type="molecule type" value="Genomic_DNA"/>
</dbReference>
<comment type="cofactor">
    <cofactor evidence="4">
        <name>FAD</name>
        <dbReference type="ChEBI" id="CHEBI:57692"/>
    </cofactor>
    <text evidence="4">Binds 1 FAD per dimer.</text>
</comment>
<gene>
    <name evidence="6" type="primary">etfA</name>
    <name evidence="6" type="ORF">SAMEA4475696_00988</name>
</gene>
<name>A0A239VFA8_9MICO</name>
<dbReference type="GO" id="GO:0009055">
    <property type="term" value="F:electron transfer activity"/>
    <property type="evidence" value="ECO:0007669"/>
    <property type="project" value="InterPro"/>
</dbReference>
<dbReference type="Proteomes" id="UP000242637">
    <property type="component" value="Chromosome 1"/>
</dbReference>
<evidence type="ECO:0000256" key="4">
    <source>
        <dbReference type="PIRSR" id="PIRSR000089-1"/>
    </source>
</evidence>
<dbReference type="Pfam" id="PF00766">
    <property type="entry name" value="ETF_alpha"/>
    <property type="match status" value="1"/>
</dbReference>
<comment type="function">
    <text evidence="3">The electron transfer flavoprotein serves as a specific electron acceptor for other dehydrogenases. It transfers the electrons to the main respiratory chain via ETF-ubiquinone oxidoreductase (ETF dehydrogenase).</text>
</comment>
<dbReference type="Pfam" id="PF01012">
    <property type="entry name" value="ETF"/>
    <property type="match status" value="1"/>
</dbReference>
<protein>
    <submittedName>
        <fullName evidence="6">Electron transfer flavoprotein large subunit</fullName>
    </submittedName>
</protein>
<evidence type="ECO:0000256" key="2">
    <source>
        <dbReference type="ARBA" id="ARBA00011355"/>
    </source>
</evidence>
<keyword evidence="4" id="KW-0274">FAD</keyword>
<reference evidence="6 7" key="1">
    <citation type="submission" date="2017-06" db="EMBL/GenBank/DDBJ databases">
        <authorList>
            <consortium name="Pathogen Informatics"/>
        </authorList>
    </citation>
    <scope>NUCLEOTIDE SEQUENCE [LARGE SCALE GENOMIC DNA]</scope>
    <source>
        <strain evidence="6 7">NCTC13039</strain>
    </source>
</reference>
<proteinExistence type="inferred from homology"/>
<dbReference type="PIRSF" id="PIRSF000089">
    <property type="entry name" value="Electra_flavoP_a"/>
    <property type="match status" value="1"/>
</dbReference>
<evidence type="ECO:0000313" key="7">
    <source>
        <dbReference type="Proteomes" id="UP000242637"/>
    </source>
</evidence>